<evidence type="ECO:0000256" key="3">
    <source>
        <dbReference type="ARBA" id="ARBA00022989"/>
    </source>
</evidence>
<accession>A0A6A4IC36</accession>
<feature type="compositionally biased region" description="Low complexity" evidence="5">
    <location>
        <begin position="243"/>
        <end position="255"/>
    </location>
</feature>
<comment type="subcellular location">
    <subcellularLocation>
        <location evidence="1">Membrane</location>
        <topology evidence="1">Single-pass membrane protein</topology>
    </subcellularLocation>
</comment>
<protein>
    <recommendedName>
        <fullName evidence="10">Mid2 domain-containing protein</fullName>
    </recommendedName>
</protein>
<proteinExistence type="predicted"/>
<feature type="chain" id="PRO_5025459977" description="Mid2 domain-containing protein" evidence="7">
    <location>
        <begin position="23"/>
        <end position="448"/>
    </location>
</feature>
<feature type="compositionally biased region" description="Polar residues" evidence="5">
    <location>
        <begin position="357"/>
        <end position="380"/>
    </location>
</feature>
<dbReference type="PANTHER" id="PTHR15549">
    <property type="entry name" value="PAIRED IMMUNOGLOBULIN-LIKE TYPE 2 RECEPTOR"/>
    <property type="match status" value="1"/>
</dbReference>
<feature type="signal peptide" evidence="7">
    <location>
        <begin position="1"/>
        <end position="22"/>
    </location>
</feature>
<keyword evidence="2 6" id="KW-0812">Transmembrane</keyword>
<dbReference type="Proteomes" id="UP000799118">
    <property type="component" value="Unassembled WGS sequence"/>
</dbReference>
<evidence type="ECO:0000256" key="2">
    <source>
        <dbReference type="ARBA" id="ARBA00022692"/>
    </source>
</evidence>
<feature type="compositionally biased region" description="Low complexity" evidence="5">
    <location>
        <begin position="222"/>
        <end position="236"/>
    </location>
</feature>
<organism evidence="8 9">
    <name type="scientific">Gymnopus androsaceus JB14</name>
    <dbReference type="NCBI Taxonomy" id="1447944"/>
    <lineage>
        <taxon>Eukaryota</taxon>
        <taxon>Fungi</taxon>
        <taxon>Dikarya</taxon>
        <taxon>Basidiomycota</taxon>
        <taxon>Agaricomycotina</taxon>
        <taxon>Agaricomycetes</taxon>
        <taxon>Agaricomycetidae</taxon>
        <taxon>Agaricales</taxon>
        <taxon>Marasmiineae</taxon>
        <taxon>Omphalotaceae</taxon>
        <taxon>Gymnopus</taxon>
    </lineage>
</organism>
<keyword evidence="7" id="KW-0732">Signal</keyword>
<feature type="region of interest" description="Disordered" evidence="5">
    <location>
        <begin position="323"/>
        <end position="448"/>
    </location>
</feature>
<dbReference type="GO" id="GO:0016020">
    <property type="term" value="C:membrane"/>
    <property type="evidence" value="ECO:0007669"/>
    <property type="project" value="UniProtKB-SubCell"/>
</dbReference>
<sequence>MGLFNFSAFFGVGLLLAVTAHAFSFSVTPAALDSCANITIEWSGGTAPFYLLATPVFGVPRNFSIPESAYTSGSGSYSTQIRSRRMQLDLEVVKFQQDILTVSHSCLVQASKSSPKSLLDADFFFDLNTALQQCSLPSLAIVELFNPSLSWYDPSSVGPDVSEPISRVLSLEATVSPFHLQQVQDDSYDWTADIWNGTEVIFIIIDSKGRQGGSSDTQTVGISDDSSCINTSSPSSTEPPVASSTGTSSSSSGSTTPVGAIAGTVIGGLIFLAAVISLTLFCLRRRRDRKDPVWIEASGAYSRRSRRNQSIDIDLLAGEQQTSGLQPHALSHSSRSNNTQLQSTSFDLPPSAPFLPSEQSEITPFTAQSEPLSPLSSSTRKAGLSSKATPRFIVHHDAEDVVPEEEEEEVVELPPQYSERRAPPSQSSTSMSGPSSMPFGDRKESNGF</sequence>
<feature type="transmembrane region" description="Helical" evidence="6">
    <location>
        <begin position="258"/>
        <end position="283"/>
    </location>
</feature>
<dbReference type="PANTHER" id="PTHR15549:SF26">
    <property type="entry name" value="AXIAL BUDDING PATTERN PROTEIN 2-RELATED"/>
    <property type="match status" value="1"/>
</dbReference>
<feature type="compositionally biased region" description="Polar residues" evidence="5">
    <location>
        <begin position="323"/>
        <end position="346"/>
    </location>
</feature>
<feature type="compositionally biased region" description="Acidic residues" evidence="5">
    <location>
        <begin position="400"/>
        <end position="411"/>
    </location>
</feature>
<evidence type="ECO:0000256" key="4">
    <source>
        <dbReference type="ARBA" id="ARBA00023136"/>
    </source>
</evidence>
<dbReference type="InterPro" id="IPR051694">
    <property type="entry name" value="Immunoregulatory_rcpt-like"/>
</dbReference>
<dbReference type="OrthoDB" id="2591431at2759"/>
<keyword evidence="4 6" id="KW-0472">Membrane</keyword>
<evidence type="ECO:0000256" key="1">
    <source>
        <dbReference type="ARBA" id="ARBA00004167"/>
    </source>
</evidence>
<feature type="region of interest" description="Disordered" evidence="5">
    <location>
        <begin position="209"/>
        <end position="255"/>
    </location>
</feature>
<evidence type="ECO:0000313" key="9">
    <source>
        <dbReference type="Proteomes" id="UP000799118"/>
    </source>
</evidence>
<evidence type="ECO:0000256" key="6">
    <source>
        <dbReference type="SAM" id="Phobius"/>
    </source>
</evidence>
<feature type="compositionally biased region" description="Low complexity" evidence="5">
    <location>
        <begin position="423"/>
        <end position="438"/>
    </location>
</feature>
<evidence type="ECO:0000256" key="7">
    <source>
        <dbReference type="SAM" id="SignalP"/>
    </source>
</evidence>
<evidence type="ECO:0008006" key="10">
    <source>
        <dbReference type="Google" id="ProtNLM"/>
    </source>
</evidence>
<dbReference type="EMBL" id="ML769392">
    <property type="protein sequence ID" value="KAE9408166.1"/>
    <property type="molecule type" value="Genomic_DNA"/>
</dbReference>
<keyword evidence="3 6" id="KW-1133">Transmembrane helix</keyword>
<gene>
    <name evidence="8" type="ORF">BT96DRAFT_1013634</name>
</gene>
<evidence type="ECO:0000313" key="8">
    <source>
        <dbReference type="EMBL" id="KAE9408166.1"/>
    </source>
</evidence>
<dbReference type="AlphaFoldDB" id="A0A6A4IC36"/>
<dbReference type="GO" id="GO:0071944">
    <property type="term" value="C:cell periphery"/>
    <property type="evidence" value="ECO:0007669"/>
    <property type="project" value="UniProtKB-ARBA"/>
</dbReference>
<dbReference type="CDD" id="cd12087">
    <property type="entry name" value="TM_EGFR-like"/>
    <property type="match status" value="1"/>
</dbReference>
<keyword evidence="9" id="KW-1185">Reference proteome</keyword>
<reference evidence="8" key="1">
    <citation type="journal article" date="2019" name="Environ. Microbiol.">
        <title>Fungal ecological strategies reflected in gene transcription - a case study of two litter decomposers.</title>
        <authorList>
            <person name="Barbi F."/>
            <person name="Kohler A."/>
            <person name="Barry K."/>
            <person name="Baskaran P."/>
            <person name="Daum C."/>
            <person name="Fauchery L."/>
            <person name="Ihrmark K."/>
            <person name="Kuo A."/>
            <person name="LaButti K."/>
            <person name="Lipzen A."/>
            <person name="Morin E."/>
            <person name="Grigoriev I.V."/>
            <person name="Henrissat B."/>
            <person name="Lindahl B."/>
            <person name="Martin F."/>
        </authorList>
    </citation>
    <scope>NUCLEOTIDE SEQUENCE</scope>
    <source>
        <strain evidence="8">JB14</strain>
    </source>
</reference>
<evidence type="ECO:0000256" key="5">
    <source>
        <dbReference type="SAM" id="MobiDB-lite"/>
    </source>
</evidence>
<name>A0A6A4IC36_9AGAR</name>